<reference evidence="1 2" key="1">
    <citation type="submission" date="2013-12" db="EMBL/GenBank/DDBJ databases">
        <title>Draft genome of the parsitic nematode Ancylostoma duodenale.</title>
        <authorList>
            <person name="Mitreva M."/>
        </authorList>
    </citation>
    <scope>NUCLEOTIDE SEQUENCE [LARGE SCALE GENOMIC DNA]</scope>
    <source>
        <strain evidence="1 2">Zhejiang</strain>
    </source>
</reference>
<protein>
    <submittedName>
        <fullName evidence="1">Uncharacterized protein</fullName>
    </submittedName>
</protein>
<dbReference type="Proteomes" id="UP000054047">
    <property type="component" value="Unassembled WGS sequence"/>
</dbReference>
<gene>
    <name evidence="1" type="ORF">ANCDUO_00847</name>
</gene>
<keyword evidence="2" id="KW-1185">Reference proteome</keyword>
<name>A0A0C2H4U1_9BILA</name>
<evidence type="ECO:0000313" key="1">
    <source>
        <dbReference type="EMBL" id="KIH68815.1"/>
    </source>
</evidence>
<dbReference type="AlphaFoldDB" id="A0A0C2H4U1"/>
<proteinExistence type="predicted"/>
<dbReference type="EMBL" id="KN726286">
    <property type="protein sequence ID" value="KIH68815.1"/>
    <property type="molecule type" value="Genomic_DNA"/>
</dbReference>
<organism evidence="1 2">
    <name type="scientific">Ancylostoma duodenale</name>
    <dbReference type="NCBI Taxonomy" id="51022"/>
    <lineage>
        <taxon>Eukaryota</taxon>
        <taxon>Metazoa</taxon>
        <taxon>Ecdysozoa</taxon>
        <taxon>Nematoda</taxon>
        <taxon>Chromadorea</taxon>
        <taxon>Rhabditida</taxon>
        <taxon>Rhabditina</taxon>
        <taxon>Rhabditomorpha</taxon>
        <taxon>Strongyloidea</taxon>
        <taxon>Ancylostomatidae</taxon>
        <taxon>Ancylostomatinae</taxon>
        <taxon>Ancylostoma</taxon>
    </lineage>
</organism>
<accession>A0A0C2H4U1</accession>
<sequence>MESLFPQAQKVGGVLDKKTRVSVIQVCAPTADKDEADHANFYDEVRETAVKCRSYHKIRKLQRIRRPEETLRGFCRST</sequence>
<evidence type="ECO:0000313" key="2">
    <source>
        <dbReference type="Proteomes" id="UP000054047"/>
    </source>
</evidence>